<evidence type="ECO:0000256" key="1">
    <source>
        <dbReference type="ARBA" id="ARBA00022723"/>
    </source>
</evidence>
<sequence>MSKNPKEINEKFIKKESRTEFDAIHPRFKPEDEAVALQYQREQYYHCQQCNLFFAPTVTGLKTHFKGDMVRHRPCGSCFYCQGEVFEYTINNQHRIHHSCH</sequence>
<dbReference type="AlphaFoldDB" id="A0A9N9QSJ7"/>
<dbReference type="PROSITE" id="PS00478">
    <property type="entry name" value="LIM_DOMAIN_1"/>
    <property type="match status" value="1"/>
</dbReference>
<reference evidence="5" key="1">
    <citation type="submission" date="2022-01" db="EMBL/GenBank/DDBJ databases">
        <authorList>
            <person name="King R."/>
        </authorList>
    </citation>
    <scope>NUCLEOTIDE SEQUENCE</scope>
</reference>
<dbReference type="Proteomes" id="UP001152799">
    <property type="component" value="Chromosome 9"/>
</dbReference>
<keyword evidence="2" id="KW-0862">Zinc</keyword>
<accession>A0A9N9QSJ7</accession>
<dbReference type="InterPro" id="IPR001781">
    <property type="entry name" value="Znf_LIM"/>
</dbReference>
<organism evidence="5 6">
    <name type="scientific">Ceutorhynchus assimilis</name>
    <name type="common">cabbage seed weevil</name>
    <dbReference type="NCBI Taxonomy" id="467358"/>
    <lineage>
        <taxon>Eukaryota</taxon>
        <taxon>Metazoa</taxon>
        <taxon>Ecdysozoa</taxon>
        <taxon>Arthropoda</taxon>
        <taxon>Hexapoda</taxon>
        <taxon>Insecta</taxon>
        <taxon>Pterygota</taxon>
        <taxon>Neoptera</taxon>
        <taxon>Endopterygota</taxon>
        <taxon>Coleoptera</taxon>
        <taxon>Polyphaga</taxon>
        <taxon>Cucujiformia</taxon>
        <taxon>Curculionidae</taxon>
        <taxon>Ceutorhynchinae</taxon>
        <taxon>Ceutorhynchus</taxon>
    </lineage>
</organism>
<feature type="domain" description="LIM zinc-binding" evidence="4">
    <location>
        <begin position="47"/>
        <end position="85"/>
    </location>
</feature>
<keyword evidence="6" id="KW-1185">Reference proteome</keyword>
<dbReference type="GO" id="GO:0046872">
    <property type="term" value="F:metal ion binding"/>
    <property type="evidence" value="ECO:0007669"/>
    <property type="project" value="UniProtKB-KW"/>
</dbReference>
<evidence type="ECO:0000313" key="5">
    <source>
        <dbReference type="EMBL" id="CAG9773842.1"/>
    </source>
</evidence>
<proteinExistence type="predicted"/>
<keyword evidence="1" id="KW-0479">Metal-binding</keyword>
<evidence type="ECO:0000256" key="2">
    <source>
        <dbReference type="ARBA" id="ARBA00022833"/>
    </source>
</evidence>
<name>A0A9N9QSJ7_9CUCU</name>
<gene>
    <name evidence="5" type="ORF">CEUTPL_LOCUS14228</name>
</gene>
<protein>
    <recommendedName>
        <fullName evidence="4">LIM zinc-binding domain-containing protein</fullName>
    </recommendedName>
</protein>
<evidence type="ECO:0000259" key="4">
    <source>
        <dbReference type="PROSITE" id="PS00478"/>
    </source>
</evidence>
<dbReference type="OrthoDB" id="6664046at2759"/>
<evidence type="ECO:0000313" key="6">
    <source>
        <dbReference type="Proteomes" id="UP001152799"/>
    </source>
</evidence>
<evidence type="ECO:0000256" key="3">
    <source>
        <dbReference type="ARBA" id="ARBA00023038"/>
    </source>
</evidence>
<keyword evidence="3" id="KW-0440">LIM domain</keyword>
<dbReference type="EMBL" id="OU892285">
    <property type="protein sequence ID" value="CAG9773842.1"/>
    <property type="molecule type" value="Genomic_DNA"/>
</dbReference>